<feature type="transmembrane region" description="Helical" evidence="1">
    <location>
        <begin position="106"/>
        <end position="127"/>
    </location>
</feature>
<accession>A0A154BRR3</accession>
<dbReference type="InterPro" id="IPR024422">
    <property type="entry name" value="Protein_unknown_function_OB"/>
</dbReference>
<dbReference type="RefSeq" id="WP_066242676.1">
    <property type="nucleotide sequence ID" value="NZ_LSGP01000017.1"/>
</dbReference>
<keyword evidence="3" id="KW-1185">Reference proteome</keyword>
<dbReference type="EMBL" id="LSGP01000017">
    <property type="protein sequence ID" value="KYZ76723.1"/>
    <property type="molecule type" value="Genomic_DNA"/>
</dbReference>
<comment type="caution">
    <text evidence="2">The sequence shown here is derived from an EMBL/GenBank/DDBJ whole genome shotgun (WGS) entry which is preliminary data.</text>
</comment>
<keyword evidence="1" id="KW-0472">Membrane</keyword>
<evidence type="ECO:0000313" key="3">
    <source>
        <dbReference type="Proteomes" id="UP000076268"/>
    </source>
</evidence>
<sequence length="262" mass="28895">MAPTKAELLAYLRQARAEYPLLTKEELEALALAHFAGGLSEVKPTPEKTVPQAESAPRTAVVSDQLIEERITIVDSNPPSAITAALTQEPPQHNAEIVWPVLSRRVVFVTLIIAMAFSAVIAGSYFYGLRTPPPKGKVIASVTDLSETAPYETGEVTQFGKRFAGNASYYDDKYHDKVLEMVGMVEVVERNSEGYLEATLLLVDQRNTVFRARFRFLPEQEEAIALARGTMAVLKGNYARYKDGMIRLFPAVVVYNSAQPEG</sequence>
<protein>
    <submittedName>
        <fullName evidence="2">Uncharacterized protein</fullName>
    </submittedName>
</protein>
<name>A0A154BRR3_ANASB</name>
<evidence type="ECO:0000256" key="1">
    <source>
        <dbReference type="SAM" id="Phobius"/>
    </source>
</evidence>
<organism evidence="2 3">
    <name type="scientific">Anaerosporomusa subterranea</name>
    <dbReference type="NCBI Taxonomy" id="1794912"/>
    <lineage>
        <taxon>Bacteria</taxon>
        <taxon>Bacillati</taxon>
        <taxon>Bacillota</taxon>
        <taxon>Negativicutes</taxon>
        <taxon>Acetonemataceae</taxon>
        <taxon>Anaerosporomusa</taxon>
    </lineage>
</organism>
<evidence type="ECO:0000313" key="2">
    <source>
        <dbReference type="EMBL" id="KYZ76723.1"/>
    </source>
</evidence>
<keyword evidence="1" id="KW-0812">Transmembrane</keyword>
<keyword evidence="1" id="KW-1133">Transmembrane helix</keyword>
<dbReference type="Proteomes" id="UP000076268">
    <property type="component" value="Unassembled WGS sequence"/>
</dbReference>
<proteinExistence type="predicted"/>
<reference evidence="2 3" key="1">
    <citation type="submission" date="2016-02" db="EMBL/GenBank/DDBJ databases">
        <title>Anaerosporomusa subterraneum gen. nov., sp. nov., a spore-forming obligate anaerobe isolated from saprolite.</title>
        <authorList>
            <person name="Choi J.K."/>
            <person name="Shah M."/>
            <person name="Yee N."/>
        </authorList>
    </citation>
    <scope>NUCLEOTIDE SEQUENCE [LARGE SCALE GENOMIC DNA]</scope>
    <source>
        <strain evidence="2 3">RU4</strain>
    </source>
</reference>
<gene>
    <name evidence="2" type="ORF">AXX12_09945</name>
</gene>
<dbReference type="Pfam" id="PF12869">
    <property type="entry name" value="tRNA_anti-like"/>
    <property type="match status" value="1"/>
</dbReference>
<dbReference type="AlphaFoldDB" id="A0A154BRR3"/>